<proteinExistence type="predicted"/>
<evidence type="ECO:0000313" key="2">
    <source>
        <dbReference type="Proteomes" id="UP000000557"/>
    </source>
</evidence>
<dbReference type="STRING" id="251221.gene:10758629"/>
<accession>Q7NLH3</accession>
<reference evidence="1 2" key="1">
    <citation type="journal article" date="2003" name="DNA Res.">
        <title>Complete genome structure of Gloeobacter violaceus PCC 7421, a cyanobacterium that lacks thylakoids.</title>
        <authorList>
            <person name="Nakamura Y."/>
            <person name="Kaneko T."/>
            <person name="Sato S."/>
            <person name="Mimuro M."/>
            <person name="Miyashita H."/>
            <person name="Tsuchiya T."/>
            <person name="Sasamoto S."/>
            <person name="Watanabe A."/>
            <person name="Kawashima K."/>
            <person name="Kishida Y."/>
            <person name="Kiyokawa C."/>
            <person name="Kohara M."/>
            <person name="Matsumoto M."/>
            <person name="Matsuno A."/>
            <person name="Nakazaki N."/>
            <person name="Shimpo S."/>
            <person name="Takeuchi C."/>
            <person name="Yamada M."/>
            <person name="Tabata S."/>
        </authorList>
    </citation>
    <scope>NUCLEOTIDE SEQUENCE [LARGE SCALE GENOMIC DNA]</scope>
    <source>
        <strain evidence="2">ATCC 29082 / PCC 7421</strain>
    </source>
</reference>
<dbReference type="AlphaFoldDB" id="Q7NLH3"/>
<name>Q7NLH3_GLOVI</name>
<dbReference type="OrthoDB" id="9809663at2"/>
<gene>
    <name evidence="1" type="ordered locus">gll1150</name>
</gene>
<evidence type="ECO:0000313" key="1">
    <source>
        <dbReference type="EMBL" id="BAC89091.1"/>
    </source>
</evidence>
<reference evidence="1 2" key="2">
    <citation type="journal article" date="2003" name="DNA Res.">
        <title>Complete genome structure of Gloeobacter violaceus PCC 7421, a cyanobacterium that lacks thylakoids (supplement).</title>
        <authorList>
            <person name="Nakamura Y."/>
            <person name="Kaneko T."/>
            <person name="Sato S."/>
            <person name="Mimuro M."/>
            <person name="Miyashita H."/>
            <person name="Tsuchiya T."/>
            <person name="Sasamoto S."/>
            <person name="Watanabe A."/>
            <person name="Kawashima K."/>
            <person name="Kishida Y."/>
            <person name="Kiyokawa C."/>
            <person name="Kohara M."/>
            <person name="Matsumoto M."/>
            <person name="Matsuno A."/>
            <person name="Nakazaki N."/>
            <person name="Shimpo S."/>
            <person name="Takeuchi C."/>
            <person name="Yamada M."/>
            <person name="Tabata S."/>
        </authorList>
    </citation>
    <scope>NUCLEOTIDE SEQUENCE [LARGE SCALE GENOMIC DNA]</scope>
    <source>
        <strain evidence="2">ATCC 29082 / PCC 7421</strain>
    </source>
</reference>
<dbReference type="EMBL" id="BA000045">
    <property type="protein sequence ID" value="BAC89091.1"/>
    <property type="molecule type" value="Genomic_DNA"/>
</dbReference>
<dbReference type="KEGG" id="gvi:gll1150"/>
<protein>
    <submittedName>
        <fullName evidence="1">Gll1150 protein</fullName>
    </submittedName>
</protein>
<dbReference type="InParanoid" id="Q7NLH3"/>
<organism evidence="1 2">
    <name type="scientific">Gloeobacter violaceus (strain ATCC 29082 / PCC 7421)</name>
    <dbReference type="NCBI Taxonomy" id="251221"/>
    <lineage>
        <taxon>Bacteria</taxon>
        <taxon>Bacillati</taxon>
        <taxon>Cyanobacteriota</taxon>
        <taxon>Cyanophyceae</taxon>
        <taxon>Gloeobacterales</taxon>
        <taxon>Gloeobacteraceae</taxon>
        <taxon>Gloeobacter</taxon>
    </lineage>
</organism>
<sequence length="122" mass="13514">MRTGVGQVYLPAPIYQAHSAFCGNAPGLFSAGNILRGDFLLTLLTWIGMKELPRKALPLHPCPVCGQSTKGFWPVFTADHLLEKTGCRECFASQYRRDCPGYAADFLAQVEEFYLRSDPSDP</sequence>
<dbReference type="HOGENOM" id="CLU_2023425_0_0_3"/>
<dbReference type="Proteomes" id="UP000000557">
    <property type="component" value="Chromosome"/>
</dbReference>
<dbReference type="EnsemblBacteria" id="BAC89091">
    <property type="protein sequence ID" value="BAC89091"/>
    <property type="gene ID" value="BAC89091"/>
</dbReference>
<keyword evidence="2" id="KW-1185">Reference proteome</keyword>